<dbReference type="Proteomes" id="UP000061704">
    <property type="component" value="Chromosome"/>
</dbReference>
<dbReference type="GO" id="GO:0005524">
    <property type="term" value="F:ATP binding"/>
    <property type="evidence" value="ECO:0007669"/>
    <property type="project" value="UniProtKB-UniRule"/>
</dbReference>
<comment type="function">
    <text evidence="12 14">Catalyzes the attachment of isoleucine to tRNA(Ile). As IleRS can inadvertently accommodate and process structurally similar amino acids such as valine, to avoid such errors it has two additional distinct tRNA(Ile)-dependent editing activities. One activity is designated as 'pretransfer' editing and involves the hydrolysis of activated Val-AMP. The other activity is designated 'posttransfer' editing and involves deacylation of mischarged Val-tRNA(Ile).</text>
</comment>
<evidence type="ECO:0000256" key="12">
    <source>
        <dbReference type="ARBA" id="ARBA00025217"/>
    </source>
</evidence>
<accession>C5WCW3</accession>
<evidence type="ECO:0000256" key="2">
    <source>
        <dbReference type="ARBA" id="ARBA00006887"/>
    </source>
</evidence>
<keyword evidence="7 14" id="KW-0547">Nucleotide-binding</keyword>
<evidence type="ECO:0000259" key="16">
    <source>
        <dbReference type="Pfam" id="PF06827"/>
    </source>
</evidence>
<keyword evidence="19" id="KW-1185">Reference proteome</keyword>
<dbReference type="Gene3D" id="3.40.50.620">
    <property type="entry name" value="HUPs"/>
    <property type="match status" value="2"/>
</dbReference>
<dbReference type="PANTHER" id="PTHR42765:SF1">
    <property type="entry name" value="ISOLEUCINE--TRNA LIGASE, MITOCHONDRIAL"/>
    <property type="match status" value="1"/>
</dbReference>
<dbReference type="PROSITE" id="PS00178">
    <property type="entry name" value="AA_TRNA_LIGASE_I"/>
    <property type="match status" value="1"/>
</dbReference>
<dbReference type="Pfam" id="PF06827">
    <property type="entry name" value="zf-FPG_IleRS"/>
    <property type="match status" value="1"/>
</dbReference>
<dbReference type="AlphaFoldDB" id="C5WCW3"/>
<dbReference type="InterPro" id="IPR014729">
    <property type="entry name" value="Rossmann-like_a/b/a_fold"/>
</dbReference>
<dbReference type="InterPro" id="IPR002301">
    <property type="entry name" value="Ile-tRNA-ligase"/>
</dbReference>
<feature type="binding site" evidence="14">
    <location>
        <position position="904"/>
    </location>
    <ligand>
        <name>Zn(2+)</name>
        <dbReference type="ChEBI" id="CHEBI:29105"/>
    </ligand>
</feature>
<feature type="binding site" evidence="14">
    <location>
        <position position="901"/>
    </location>
    <ligand>
        <name>Zn(2+)</name>
        <dbReference type="ChEBI" id="CHEBI:29105"/>
    </ligand>
</feature>
<dbReference type="KEGG" id="icp:ICMP_315"/>
<dbReference type="Gene3D" id="1.10.730.20">
    <property type="match status" value="1"/>
</dbReference>
<evidence type="ECO:0000256" key="1">
    <source>
        <dbReference type="ARBA" id="ARBA00004496"/>
    </source>
</evidence>
<dbReference type="EC" id="6.1.1.5" evidence="14"/>
<gene>
    <name evidence="14 18" type="primary">ileS</name>
    <name evidence="18" type="ORF">ICMP_315</name>
</gene>
<dbReference type="SUPFAM" id="SSF50677">
    <property type="entry name" value="ValRS/IleRS/LeuRS editing domain"/>
    <property type="match status" value="1"/>
</dbReference>
<dbReference type="NCBIfam" id="TIGR00392">
    <property type="entry name" value="ileS"/>
    <property type="match status" value="1"/>
</dbReference>
<comment type="catalytic activity">
    <reaction evidence="13 14">
        <text>tRNA(Ile) + L-isoleucine + ATP = L-isoleucyl-tRNA(Ile) + AMP + diphosphate</text>
        <dbReference type="Rhea" id="RHEA:11060"/>
        <dbReference type="Rhea" id="RHEA-COMP:9666"/>
        <dbReference type="Rhea" id="RHEA-COMP:9695"/>
        <dbReference type="ChEBI" id="CHEBI:30616"/>
        <dbReference type="ChEBI" id="CHEBI:33019"/>
        <dbReference type="ChEBI" id="CHEBI:58045"/>
        <dbReference type="ChEBI" id="CHEBI:78442"/>
        <dbReference type="ChEBI" id="CHEBI:78528"/>
        <dbReference type="ChEBI" id="CHEBI:456215"/>
        <dbReference type="EC" id="6.1.1.5"/>
    </reaction>
</comment>
<dbReference type="FunFam" id="3.40.50.620:FF:000042">
    <property type="entry name" value="Isoleucine--tRNA ligase"/>
    <property type="match status" value="1"/>
</dbReference>
<feature type="domain" description="Aminoacyl-tRNA synthetase class Ia" evidence="15">
    <location>
        <begin position="28"/>
        <end position="640"/>
    </location>
</feature>
<evidence type="ECO:0000256" key="7">
    <source>
        <dbReference type="ARBA" id="ARBA00022741"/>
    </source>
</evidence>
<dbReference type="CDD" id="cd07960">
    <property type="entry name" value="Anticodon_Ia_Ile_BEm"/>
    <property type="match status" value="1"/>
</dbReference>
<dbReference type="GO" id="GO:0000049">
    <property type="term" value="F:tRNA binding"/>
    <property type="evidence" value="ECO:0007669"/>
    <property type="project" value="InterPro"/>
</dbReference>
<evidence type="ECO:0000256" key="3">
    <source>
        <dbReference type="ARBA" id="ARBA00011245"/>
    </source>
</evidence>
<feature type="binding site" evidence="14">
    <location>
        <position position="924"/>
    </location>
    <ligand>
        <name>Zn(2+)</name>
        <dbReference type="ChEBI" id="CHEBI:29105"/>
    </ligand>
</feature>
<protein>
    <recommendedName>
        <fullName evidence="14">Isoleucine--tRNA ligase</fullName>
        <ecNumber evidence="14">6.1.1.5</ecNumber>
    </recommendedName>
    <alternativeName>
        <fullName evidence="14">Isoleucyl-tRNA synthetase</fullName>
        <shortName evidence="14">IleRS</shortName>
    </alternativeName>
</protein>
<dbReference type="FunFam" id="1.10.730.20:FF:000001">
    <property type="entry name" value="Isoleucine--tRNA ligase"/>
    <property type="match status" value="1"/>
</dbReference>
<feature type="domain" description="Zinc finger FPG/IleRS-type" evidence="16">
    <location>
        <begin position="898"/>
        <end position="927"/>
    </location>
</feature>
<evidence type="ECO:0000256" key="5">
    <source>
        <dbReference type="ARBA" id="ARBA00022598"/>
    </source>
</evidence>
<dbReference type="HOGENOM" id="CLU_001493_7_0_6"/>
<proteinExistence type="inferred from homology"/>
<evidence type="ECO:0000256" key="14">
    <source>
        <dbReference type="HAMAP-Rule" id="MF_02002"/>
    </source>
</evidence>
<dbReference type="SUPFAM" id="SSF52374">
    <property type="entry name" value="Nucleotidylyl transferase"/>
    <property type="match status" value="1"/>
</dbReference>
<evidence type="ECO:0000259" key="15">
    <source>
        <dbReference type="Pfam" id="PF00133"/>
    </source>
</evidence>
<dbReference type="SUPFAM" id="SSF47323">
    <property type="entry name" value="Anticodon-binding domain of a subclass of class I aminoacyl-tRNA synthetases"/>
    <property type="match status" value="1"/>
</dbReference>
<dbReference type="Pfam" id="PF00133">
    <property type="entry name" value="tRNA-synt_1"/>
    <property type="match status" value="1"/>
</dbReference>
<evidence type="ECO:0000256" key="4">
    <source>
        <dbReference type="ARBA" id="ARBA00022490"/>
    </source>
</evidence>
<comment type="domain">
    <text evidence="14">IleRS has two distinct active sites: one for aminoacylation and one for editing. The misactivated valine is translocated from the active site to the editing site, which sterically excludes the correctly activated isoleucine. The single editing site contains two valyl binding pockets, one specific for each substrate (Val-AMP or Val-tRNA(Ile)).</text>
</comment>
<evidence type="ECO:0000313" key="18">
    <source>
        <dbReference type="EMBL" id="BAH83169.1"/>
    </source>
</evidence>
<dbReference type="PANTHER" id="PTHR42765">
    <property type="entry name" value="SOLEUCYL-TRNA SYNTHETASE"/>
    <property type="match status" value="1"/>
</dbReference>
<evidence type="ECO:0000313" key="19">
    <source>
        <dbReference type="Proteomes" id="UP000061704"/>
    </source>
</evidence>
<evidence type="ECO:0000256" key="9">
    <source>
        <dbReference type="ARBA" id="ARBA00022840"/>
    </source>
</evidence>
<feature type="binding site" evidence="14">
    <location>
        <position position="605"/>
    </location>
    <ligand>
        <name>ATP</name>
        <dbReference type="ChEBI" id="CHEBI:30616"/>
    </ligand>
</feature>
<dbReference type="GO" id="GO:0006428">
    <property type="term" value="P:isoleucyl-tRNA aminoacylation"/>
    <property type="evidence" value="ECO:0007669"/>
    <property type="project" value="UniProtKB-UniRule"/>
</dbReference>
<dbReference type="GO" id="GO:0005829">
    <property type="term" value="C:cytosol"/>
    <property type="evidence" value="ECO:0007669"/>
    <property type="project" value="TreeGrafter"/>
</dbReference>
<dbReference type="InterPro" id="IPR009008">
    <property type="entry name" value="Val/Leu/Ile-tRNA-synth_edit"/>
</dbReference>
<feature type="binding site" evidence="14">
    <location>
        <position position="561"/>
    </location>
    <ligand>
        <name>L-isoleucyl-5'-AMP</name>
        <dbReference type="ChEBI" id="CHEBI:178002"/>
    </ligand>
</feature>
<comment type="subunit">
    <text evidence="3 14">Monomer.</text>
</comment>
<sequence>MTNYKSTLNLPVTKFPMRGNLAKKEPFILKRWHEDDLYRLICQHKKGKKMFILHDGPPYANGKIHIGHAINKIIKDIIIKSKNMSGFNAPYVPGWDCHGLPIEHKVEQITNKIAEKITEQNFRLLCRKYAIEQVEAQKRDFIRLGILGEWHNPYLTMEFHTEANIIRALGKIIAKGYLYKGSKPIHWCFDCSSALADAEVEYHDINSFSIYVMFMVSNIAYIKDIFNIKDINNPVGIIIWTTTPWTLPANCAIALHPSAEYQLVHTKYYNFIMAKSLINDVMKCFSISSWQILGTVMGSSLEDICFHHPFMDFDIPVIMGEHITLDMGTGAVHIAPNHGLEDHILCKKYNIKNKNFVQSNGNYIQGTYPTLDGINIFKANDLIIKLLQKNNCLLKVEHFYHSYPHCWRHKNPVILRATPQWFINLDKNNLRSRLIEEIKKVKWAPGWGQLQMETMVRNSPDWCVSRQRSWGVPLTLLVNKDTDQLHPNTLNLIEKIAKLVEKKGIQVWWDIDIYDLIGKDANNYVKILDVLDVWFDSGCTSYSVVEKRPEFEDHLPDMYLEGSDQYRGWFMSSLIISTLIRDKAPYKKVITHGFAVDAQGRKMSKSIGNTISPQEIVDKFGADILRIWVASNNYSSEMAVSHEILTRSVDIYRRIRNTARFLLANINDFNPQKDLVEPENMVAIDRWAVGKANLTQLDITKFYDNYDFHSVIQHLMQFCSIDMGAFYLDIIKDRQYTGKRKSFARLSCQTALWHITQALVRWISPIISFTADEIWNYLPGDHSKYVFTEEWYDGLFSLSDNTELNDSYWSELIHIRNEVNKIIEKARSDKYIGNNLEVSLVLYADQDLAAKLYLLGKELKFLLLTSEVQIYDLSKAGEDVQQSKLFKGLKIKINKSKGKKCLRCWHYTYDIGANKNNVNICSRCYDNIFGEGEYRRYV</sequence>
<keyword evidence="8 14" id="KW-0862">Zinc</keyword>
<dbReference type="GO" id="GO:0002161">
    <property type="term" value="F:aminoacyl-tRNA deacylase activity"/>
    <property type="evidence" value="ECO:0007669"/>
    <property type="project" value="InterPro"/>
</dbReference>
<dbReference type="STRING" id="476281.ICMP_315"/>
<keyword evidence="10 14" id="KW-0648">Protein biosynthesis</keyword>
<dbReference type="GO" id="GO:0008270">
    <property type="term" value="F:zinc ion binding"/>
    <property type="evidence" value="ECO:0007669"/>
    <property type="project" value="UniProtKB-UniRule"/>
</dbReference>
<dbReference type="Pfam" id="PF08264">
    <property type="entry name" value="Anticodon_1"/>
    <property type="match status" value="1"/>
</dbReference>
<keyword evidence="11 14" id="KW-0030">Aminoacyl-tRNA synthetase</keyword>
<dbReference type="InterPro" id="IPR013155">
    <property type="entry name" value="M/V/L/I-tRNA-synth_anticd-bd"/>
</dbReference>
<evidence type="ECO:0000259" key="17">
    <source>
        <dbReference type="Pfam" id="PF08264"/>
    </source>
</evidence>
<dbReference type="GO" id="GO:0004822">
    <property type="term" value="F:isoleucine-tRNA ligase activity"/>
    <property type="evidence" value="ECO:0007669"/>
    <property type="project" value="UniProtKB-UniRule"/>
</dbReference>
<organism evidence="18 19">
    <name type="scientific">Candidatus Ishikawaella capsulata Mpkobe</name>
    <dbReference type="NCBI Taxonomy" id="476281"/>
    <lineage>
        <taxon>Bacteria</taxon>
        <taxon>Pseudomonadati</taxon>
        <taxon>Pseudomonadota</taxon>
        <taxon>Gammaproteobacteria</taxon>
        <taxon>Enterobacterales</taxon>
        <taxon>Enterobacteriaceae</taxon>
        <taxon>Candidatus Ishikawella</taxon>
    </lineage>
</organism>
<dbReference type="PRINTS" id="PR00984">
    <property type="entry name" value="TRNASYNTHILE"/>
</dbReference>
<evidence type="ECO:0000256" key="8">
    <source>
        <dbReference type="ARBA" id="ARBA00022833"/>
    </source>
</evidence>
<dbReference type="HAMAP" id="MF_02002">
    <property type="entry name" value="Ile_tRNA_synth_type1"/>
    <property type="match status" value="1"/>
</dbReference>
<evidence type="ECO:0000256" key="13">
    <source>
        <dbReference type="ARBA" id="ARBA00048359"/>
    </source>
</evidence>
<dbReference type="InterPro" id="IPR033708">
    <property type="entry name" value="Anticodon_Ile_BEm"/>
</dbReference>
<comment type="similarity">
    <text evidence="2 14">Belongs to the class-I aminoacyl-tRNA synthetase family. IleS type 1 subfamily.</text>
</comment>
<dbReference type="EMBL" id="AP010872">
    <property type="protein sequence ID" value="BAH83169.1"/>
    <property type="molecule type" value="Genomic_DNA"/>
</dbReference>
<comment type="cofactor">
    <cofactor evidence="14">
        <name>Zn(2+)</name>
        <dbReference type="ChEBI" id="CHEBI:29105"/>
    </cofactor>
    <text evidence="14">Binds 1 zinc ion per subunit.</text>
</comment>
<dbReference type="FunFam" id="3.40.50.620:FF:000048">
    <property type="entry name" value="Isoleucine--tRNA ligase"/>
    <property type="match status" value="1"/>
</dbReference>
<dbReference type="OrthoDB" id="9810365at2"/>
<keyword evidence="9 14" id="KW-0067">ATP-binding</keyword>
<feature type="binding site" evidence="14">
    <location>
        <position position="921"/>
    </location>
    <ligand>
        <name>Zn(2+)</name>
        <dbReference type="ChEBI" id="CHEBI:29105"/>
    </ligand>
</feature>
<dbReference type="RefSeq" id="WP_041069216.1">
    <property type="nucleotide sequence ID" value="NZ_AP010872.1"/>
</dbReference>
<comment type="subcellular location">
    <subcellularLocation>
        <location evidence="1 14">Cytoplasm</location>
    </subcellularLocation>
</comment>
<feature type="domain" description="Methionyl/Valyl/Leucyl/Isoleucyl-tRNA synthetase anticodon-binding" evidence="17">
    <location>
        <begin position="685"/>
        <end position="841"/>
    </location>
</feature>
<evidence type="ECO:0000256" key="11">
    <source>
        <dbReference type="ARBA" id="ARBA00023146"/>
    </source>
</evidence>
<dbReference type="InterPro" id="IPR002300">
    <property type="entry name" value="aa-tRNA-synth_Ia"/>
</dbReference>
<dbReference type="InterPro" id="IPR050081">
    <property type="entry name" value="Ile-tRNA_ligase"/>
</dbReference>
<evidence type="ECO:0000256" key="6">
    <source>
        <dbReference type="ARBA" id="ARBA00022723"/>
    </source>
</evidence>
<evidence type="ECO:0000256" key="10">
    <source>
        <dbReference type="ARBA" id="ARBA00022917"/>
    </source>
</evidence>
<keyword evidence="4 14" id="KW-0963">Cytoplasm</keyword>
<dbReference type="InterPro" id="IPR001412">
    <property type="entry name" value="aa-tRNA-synth_I_CS"/>
</dbReference>
<name>C5WCW3_9ENTR</name>
<dbReference type="InterPro" id="IPR023585">
    <property type="entry name" value="Ile-tRNA-ligase_type1"/>
</dbReference>
<keyword evidence="6 14" id="KW-0479">Metal-binding</keyword>
<dbReference type="InterPro" id="IPR009080">
    <property type="entry name" value="tRNAsynth_Ia_anticodon-bd"/>
</dbReference>
<reference evidence="18 19" key="1">
    <citation type="journal article" date="2011" name="Genome Biol. Evol.">
        <title>Reductive evolution of bacterial genome in insect gut environment.</title>
        <authorList>
            <person name="Nikoh N."/>
            <person name="Hosokawa T."/>
            <person name="Ohshima K."/>
            <person name="Hattori M."/>
            <person name="Fukatsu T."/>
        </authorList>
    </citation>
    <scope>NUCLEOTIDE SEQUENCE [LARGE SCALE GENOMIC DNA]</scope>
    <source>
        <strain evidence="18 19">Mpkobe</strain>
    </source>
</reference>
<feature type="short sequence motif" description="'KMSKS' region" evidence="14">
    <location>
        <begin position="602"/>
        <end position="606"/>
    </location>
</feature>
<dbReference type="InterPro" id="IPR010663">
    <property type="entry name" value="Znf_FPG/IleRS"/>
</dbReference>
<keyword evidence="5 14" id="KW-0436">Ligase</keyword>
<feature type="short sequence motif" description="'HIGH' region" evidence="14">
    <location>
        <begin position="58"/>
        <end position="68"/>
    </location>
</feature>